<feature type="region of interest" description="Disordered" evidence="2">
    <location>
        <begin position="309"/>
        <end position="367"/>
    </location>
</feature>
<keyword evidence="3" id="KW-0732">Signal</keyword>
<evidence type="ECO:0000313" key="5">
    <source>
        <dbReference type="Proteomes" id="UP000807370"/>
    </source>
</evidence>
<dbReference type="Proteomes" id="UP000807370">
    <property type="component" value="Unassembled WGS sequence"/>
</dbReference>
<dbReference type="EMBL" id="JACCHP010000035">
    <property type="protein sequence ID" value="MBH5402766.1"/>
    <property type="molecule type" value="Genomic_DNA"/>
</dbReference>
<comment type="caution">
    <text evidence="4">The sequence shown here is derived from an EMBL/GenBank/DDBJ whole genome shotgun (WGS) entry which is preliminary data.</text>
</comment>
<keyword evidence="1" id="KW-0175">Coiled coil</keyword>
<feature type="chain" id="PRO_5045519553" evidence="3">
    <location>
        <begin position="27"/>
        <end position="776"/>
    </location>
</feature>
<reference evidence="4 5" key="1">
    <citation type="submission" date="2020-07" db="EMBL/GenBank/DDBJ databases">
        <title>Bradyrhizobium diversity isolated from nodules of indigenous legumes of Western Australia.</title>
        <authorList>
            <person name="Klepa M.S."/>
        </authorList>
    </citation>
    <scope>NUCLEOTIDE SEQUENCE [LARGE SCALE GENOMIC DNA]</scope>
    <source>
        <strain evidence="4 5">CNPSo 4010</strain>
    </source>
</reference>
<evidence type="ECO:0000256" key="2">
    <source>
        <dbReference type="SAM" id="MobiDB-lite"/>
    </source>
</evidence>
<name>A0ABS0Q013_9BRAD</name>
<organism evidence="4 5">
    <name type="scientific">Bradyrhizobium agreste</name>
    <dbReference type="NCBI Taxonomy" id="2751811"/>
    <lineage>
        <taxon>Bacteria</taxon>
        <taxon>Pseudomonadati</taxon>
        <taxon>Pseudomonadota</taxon>
        <taxon>Alphaproteobacteria</taxon>
        <taxon>Hyphomicrobiales</taxon>
        <taxon>Nitrobacteraceae</taxon>
        <taxon>Bradyrhizobium</taxon>
    </lineage>
</organism>
<evidence type="ECO:0000256" key="3">
    <source>
        <dbReference type="SAM" id="SignalP"/>
    </source>
</evidence>
<feature type="signal peptide" evidence="3">
    <location>
        <begin position="1"/>
        <end position="26"/>
    </location>
</feature>
<proteinExistence type="predicted"/>
<accession>A0ABS0Q013</accession>
<gene>
    <name evidence="4" type="ORF">HZZ13_33965</name>
</gene>
<sequence>MIAKRFIRQAFSAFLVFFAYLSVASADVKPSFVDAQIFTSALEQALVQGVQSTSQVLNRLGPDVQQALRDAQEKTDFRYYNFSARSQIEMLYQRAEAGGAGQGELFLARLKDNLALNSAALAEDPRLKFLDAVPRRSGPIVFAEIATLTGDAVAKELSPAIEEALTVLSEHTSARGLGHVRGVLLRNLNLDNRGGKDSIRKFDDLVRQSASRRGVIAAAFIAHTPPPKLQIAVQRVIEDFARSSGAFAVDPAVAKVMAGLSNELTASEQRLVQTDGAFLEAHDAKQSIRPSVDGASDAKAALALSKAIESPPGASSGGGGGLPFPQPSPRGGSELAQKHQRYVEQSFERRSSVGNAPPLPGWVQGSRPPPVPRAYRVAIMSPRAARGIAVGAEMRSEVFRRPLKAYWISDKTNQRFGRLVISFAPCKDNWVKFFWEMLNRCNGDPIVATSKRLHADSFMAANQLLWGSFGTEAQFVEGDITVLMSMNPWVLPEGLEALVNQEQNSIRKYERLVASYNATVTSAKNSLSHKSIQGTQFDSLNSAEFKKLEAKLNGLRKEIDIAKSAVETAQEAEKQYAATHGEIPRSIVFHPAIHGRELAWSAARIDFWFNDTKRLFEEAESIALDKDVTTKMRSALDTAKEGAGTWQFFEQDGVIELEQKGLAQTLIVHTSSTRASNEDGRFAVSLFRVDETAGASEDQAEHLLRGEKEIRIPLAWLQRTHPDFWRLSDFSTSLMFLRYLKSEQIQLLSFSPDDFDPQRPTPEWIYGNKVEPVVKP</sequence>
<evidence type="ECO:0000313" key="4">
    <source>
        <dbReference type="EMBL" id="MBH5402766.1"/>
    </source>
</evidence>
<keyword evidence="5" id="KW-1185">Reference proteome</keyword>
<feature type="coiled-coil region" evidence="1">
    <location>
        <begin position="545"/>
        <end position="572"/>
    </location>
</feature>
<evidence type="ECO:0000256" key="1">
    <source>
        <dbReference type="SAM" id="Coils"/>
    </source>
</evidence>
<dbReference type="RefSeq" id="WP_197963806.1">
    <property type="nucleotide sequence ID" value="NZ_JACCHP010000035.1"/>
</dbReference>
<protein>
    <submittedName>
        <fullName evidence="4">Uncharacterized protein</fullName>
    </submittedName>
</protein>